<evidence type="ECO:0000256" key="1">
    <source>
        <dbReference type="SAM" id="SignalP"/>
    </source>
</evidence>
<sequence>MFYKFVLAGVLAFGSSVVFSSIAFAQTVTTAMSSSVPLVAELSEPLNEPLVAQRNQRDPALRRDSLEDDDLEELNDGDSEDLNAVGGTPVTFSVRLNTELFANSGDLVEFLVPVRYNPSERLALEAVPVIKYFPESTSDEFDYGIKFAVEYRL</sequence>
<accession>A0A0P7ZUE1</accession>
<protein>
    <submittedName>
        <fullName evidence="2">Uncharacterized protein</fullName>
    </submittedName>
</protein>
<evidence type="ECO:0000313" key="2">
    <source>
        <dbReference type="EMBL" id="KPQ33909.1"/>
    </source>
</evidence>
<keyword evidence="1" id="KW-0732">Signal</keyword>
<dbReference type="Proteomes" id="UP000050465">
    <property type="component" value="Unassembled WGS sequence"/>
</dbReference>
<dbReference type="AlphaFoldDB" id="A0A0P7ZUE1"/>
<feature type="signal peptide" evidence="1">
    <location>
        <begin position="1"/>
        <end position="25"/>
    </location>
</feature>
<gene>
    <name evidence="2" type="ORF">HLUCCA11_16635</name>
</gene>
<comment type="caution">
    <text evidence="2">The sequence shown here is derived from an EMBL/GenBank/DDBJ whole genome shotgun (WGS) entry which is preliminary data.</text>
</comment>
<organism evidence="2 3">
    <name type="scientific">Phormidesmis priestleyi Ana</name>
    <dbReference type="NCBI Taxonomy" id="1666911"/>
    <lineage>
        <taxon>Bacteria</taxon>
        <taxon>Bacillati</taxon>
        <taxon>Cyanobacteriota</taxon>
        <taxon>Cyanophyceae</taxon>
        <taxon>Leptolyngbyales</taxon>
        <taxon>Leptolyngbyaceae</taxon>
        <taxon>Phormidesmis</taxon>
    </lineage>
</organism>
<proteinExistence type="predicted"/>
<feature type="chain" id="PRO_5006147481" evidence="1">
    <location>
        <begin position="26"/>
        <end position="153"/>
    </location>
</feature>
<reference evidence="2 3" key="1">
    <citation type="submission" date="2015-09" db="EMBL/GenBank/DDBJ databases">
        <title>Identification and resolution of microdiversity through metagenomic sequencing of parallel consortia.</title>
        <authorList>
            <person name="Nelson W.C."/>
            <person name="Romine M.F."/>
            <person name="Lindemann S.R."/>
        </authorList>
    </citation>
    <scope>NUCLEOTIDE SEQUENCE [LARGE SCALE GENOMIC DNA]</scope>
    <source>
        <strain evidence="2">Ana</strain>
    </source>
</reference>
<name>A0A0P7ZUE1_9CYAN</name>
<evidence type="ECO:0000313" key="3">
    <source>
        <dbReference type="Proteomes" id="UP000050465"/>
    </source>
</evidence>
<dbReference type="EMBL" id="LJZR01000025">
    <property type="protein sequence ID" value="KPQ33909.1"/>
    <property type="molecule type" value="Genomic_DNA"/>
</dbReference>